<dbReference type="InterPro" id="IPR001525">
    <property type="entry name" value="C5_MeTfrase"/>
</dbReference>
<evidence type="ECO:0000313" key="8">
    <source>
        <dbReference type="Proteomes" id="UP000004382"/>
    </source>
</evidence>
<dbReference type="GO" id="GO:0009307">
    <property type="term" value="P:DNA restriction-modification system"/>
    <property type="evidence" value="ECO:0007669"/>
    <property type="project" value="UniProtKB-KW"/>
</dbReference>
<dbReference type="Pfam" id="PF00145">
    <property type="entry name" value="DNA_methylase"/>
    <property type="match status" value="1"/>
</dbReference>
<feature type="compositionally biased region" description="Basic and acidic residues" evidence="6">
    <location>
        <begin position="179"/>
        <end position="201"/>
    </location>
</feature>
<evidence type="ECO:0000256" key="3">
    <source>
        <dbReference type="ARBA" id="ARBA00022747"/>
    </source>
</evidence>
<dbReference type="GO" id="GO:0003886">
    <property type="term" value="F:DNA (cytosine-5-)-methyltransferase activity"/>
    <property type="evidence" value="ECO:0007669"/>
    <property type="project" value="UniProtKB-EC"/>
</dbReference>
<dbReference type="SUPFAM" id="SSF53335">
    <property type="entry name" value="S-adenosyl-L-methionine-dependent methyltransferases"/>
    <property type="match status" value="1"/>
</dbReference>
<evidence type="ECO:0000256" key="4">
    <source>
        <dbReference type="ARBA" id="ARBA00047422"/>
    </source>
</evidence>
<keyword evidence="3" id="KW-0680">Restriction system</keyword>
<name>H1KFZ7_METEX</name>
<accession>H1KFZ7</accession>
<evidence type="ECO:0000256" key="1">
    <source>
        <dbReference type="ARBA" id="ARBA00022603"/>
    </source>
</evidence>
<proteinExistence type="inferred from homology"/>
<dbReference type="Gene3D" id="3.40.50.150">
    <property type="entry name" value="Vaccinia Virus protein VP39"/>
    <property type="match status" value="1"/>
</dbReference>
<comment type="similarity">
    <text evidence="5">Belongs to the class I-like SAM-binding methyltransferase superfamily. C5-methyltransferase family.</text>
</comment>
<gene>
    <name evidence="7" type="ORF">MetexDRAFT_1559</name>
</gene>
<feature type="active site" evidence="5">
    <location>
        <position position="60"/>
    </location>
</feature>
<dbReference type="EMBL" id="AGJK01000028">
    <property type="protein sequence ID" value="EHP93566.1"/>
    <property type="molecule type" value="Genomic_DNA"/>
</dbReference>
<sequence>MERAGFRTLAACELDPWRRRVYGANFPHAKLYDDVAGLSAARLLADLGQLPDVVVASPPCQDVSAANVRGRGLDGDRSGIGFEHVLRLAAECRPRWLCLENSPRLRTRGADRVLAGLEQIGYAPTPVVVGAWHAGLLHRRQRCWILAFTDTPRAGAAGWGSSGRWLQLAQANAGSGHPSDADEVRDPGRGRRAERGEEARRQPAQSLRLASHQGRGRGGGGPDQLFPQDPPWVDAGEKLGRSLRVLDGVSDWLARACCSAFGDAVVPQISYAIGRSILRTEAELAAADELRLAA</sequence>
<keyword evidence="2 5" id="KW-0808">Transferase</keyword>
<evidence type="ECO:0000256" key="5">
    <source>
        <dbReference type="PROSITE-ProRule" id="PRU01016"/>
    </source>
</evidence>
<dbReference type="InterPro" id="IPR029063">
    <property type="entry name" value="SAM-dependent_MTases_sf"/>
</dbReference>
<dbReference type="PROSITE" id="PS51679">
    <property type="entry name" value="SAM_MT_C5"/>
    <property type="match status" value="1"/>
</dbReference>
<evidence type="ECO:0000313" key="7">
    <source>
        <dbReference type="EMBL" id="EHP93566.1"/>
    </source>
</evidence>
<feature type="region of interest" description="Disordered" evidence="6">
    <location>
        <begin position="170"/>
        <end position="232"/>
    </location>
</feature>
<keyword evidence="1 5" id="KW-0489">Methyltransferase</keyword>
<reference evidence="7 8" key="1">
    <citation type="submission" date="2011-09" db="EMBL/GenBank/DDBJ databases">
        <title>The draft genome of Methylobacterium extorquens DSM 13060.</title>
        <authorList>
            <consortium name="US DOE Joint Genome Institute (JGI-PGF)"/>
            <person name="Lucas S."/>
            <person name="Han J."/>
            <person name="Lapidus A."/>
            <person name="Cheng J.-F."/>
            <person name="Goodwin L."/>
            <person name="Pitluck S."/>
            <person name="Peters L."/>
            <person name="Land M.L."/>
            <person name="Hauser L."/>
            <person name="Koskimaki J."/>
            <person name="Halonen O."/>
            <person name="Pirttila A."/>
            <person name="Frank C."/>
            <person name="Woyke T.J."/>
        </authorList>
    </citation>
    <scope>NUCLEOTIDE SEQUENCE [LARGE SCALE GENOMIC DNA]</scope>
    <source>
        <strain evidence="7 8">DSM 13060</strain>
    </source>
</reference>
<dbReference type="Proteomes" id="UP000004382">
    <property type="component" value="Unassembled WGS sequence"/>
</dbReference>
<dbReference type="AlphaFoldDB" id="H1KFZ7"/>
<evidence type="ECO:0000256" key="6">
    <source>
        <dbReference type="SAM" id="MobiDB-lite"/>
    </source>
</evidence>
<protein>
    <submittedName>
        <fullName evidence="7">C-5 cytosine-specific DNA methylase</fullName>
    </submittedName>
</protein>
<dbReference type="GO" id="GO:0032259">
    <property type="term" value="P:methylation"/>
    <property type="evidence" value="ECO:0007669"/>
    <property type="project" value="UniProtKB-KW"/>
</dbReference>
<comment type="catalytic activity">
    <reaction evidence="4">
        <text>a 2'-deoxycytidine in DNA + S-adenosyl-L-methionine = a 5-methyl-2'-deoxycytidine in DNA + S-adenosyl-L-homocysteine + H(+)</text>
        <dbReference type="Rhea" id="RHEA:13681"/>
        <dbReference type="Rhea" id="RHEA-COMP:11369"/>
        <dbReference type="Rhea" id="RHEA-COMP:11370"/>
        <dbReference type="ChEBI" id="CHEBI:15378"/>
        <dbReference type="ChEBI" id="CHEBI:57856"/>
        <dbReference type="ChEBI" id="CHEBI:59789"/>
        <dbReference type="ChEBI" id="CHEBI:85452"/>
        <dbReference type="ChEBI" id="CHEBI:85454"/>
        <dbReference type="EC" id="2.1.1.37"/>
    </reaction>
</comment>
<comment type="caution">
    <text evidence="7">The sequence shown here is derived from an EMBL/GenBank/DDBJ whole genome shotgun (WGS) entry which is preliminary data.</text>
</comment>
<evidence type="ECO:0000256" key="2">
    <source>
        <dbReference type="ARBA" id="ARBA00022679"/>
    </source>
</evidence>
<keyword evidence="5" id="KW-0949">S-adenosyl-L-methionine</keyword>
<organism evidence="7 8">
    <name type="scientific">Methylorubrum extorquens DSM 13060</name>
    <dbReference type="NCBI Taxonomy" id="882800"/>
    <lineage>
        <taxon>Bacteria</taxon>
        <taxon>Pseudomonadati</taxon>
        <taxon>Pseudomonadota</taxon>
        <taxon>Alphaproteobacteria</taxon>
        <taxon>Hyphomicrobiales</taxon>
        <taxon>Methylobacteriaceae</taxon>
        <taxon>Methylorubrum</taxon>
    </lineage>
</organism>